<evidence type="ECO:0000256" key="9">
    <source>
        <dbReference type="ARBA" id="ARBA00041087"/>
    </source>
</evidence>
<keyword evidence="4" id="KW-0282">Flagellum</keyword>
<dbReference type="InterPro" id="IPR008805">
    <property type="entry name" value="RIB43A"/>
</dbReference>
<name>A0AAV4XPF8_CAEEX</name>
<reference evidence="12 13" key="1">
    <citation type="submission" date="2021-06" db="EMBL/GenBank/DDBJ databases">
        <title>Caerostris extrusa draft genome.</title>
        <authorList>
            <person name="Kono N."/>
            <person name="Arakawa K."/>
        </authorList>
    </citation>
    <scope>NUCLEOTIDE SEQUENCE [LARGE SCALE GENOMIC DNA]</scope>
</reference>
<evidence type="ECO:0000256" key="4">
    <source>
        <dbReference type="ARBA" id="ARBA00022846"/>
    </source>
</evidence>
<evidence type="ECO:0000256" key="10">
    <source>
        <dbReference type="ARBA" id="ARBA00046435"/>
    </source>
</evidence>
<comment type="similarity">
    <text evidence="2">Belongs to the RIB43A family.</text>
</comment>
<proteinExistence type="inferred from homology"/>
<organism evidence="12 13">
    <name type="scientific">Caerostris extrusa</name>
    <name type="common">Bark spider</name>
    <name type="synonym">Caerostris bankana</name>
    <dbReference type="NCBI Taxonomy" id="172846"/>
    <lineage>
        <taxon>Eukaryota</taxon>
        <taxon>Metazoa</taxon>
        <taxon>Ecdysozoa</taxon>
        <taxon>Arthropoda</taxon>
        <taxon>Chelicerata</taxon>
        <taxon>Arachnida</taxon>
        <taxon>Araneae</taxon>
        <taxon>Araneomorphae</taxon>
        <taxon>Entelegynae</taxon>
        <taxon>Araneoidea</taxon>
        <taxon>Araneidae</taxon>
        <taxon>Caerostris</taxon>
    </lineage>
</organism>
<protein>
    <recommendedName>
        <fullName evidence="9">RIB43A-like with coiled-coils protein 1</fullName>
    </recommendedName>
</protein>
<evidence type="ECO:0000256" key="3">
    <source>
        <dbReference type="ARBA" id="ARBA00022490"/>
    </source>
</evidence>
<keyword evidence="3" id="KW-0963">Cytoplasm</keyword>
<keyword evidence="8" id="KW-0966">Cell projection</keyword>
<dbReference type="AlphaFoldDB" id="A0AAV4XPF8"/>
<keyword evidence="5 11" id="KW-0175">Coiled coil</keyword>
<feature type="coiled-coil region" evidence="11">
    <location>
        <begin position="260"/>
        <end position="294"/>
    </location>
</feature>
<dbReference type="EMBL" id="BPLR01017970">
    <property type="protein sequence ID" value="GIY95866.1"/>
    <property type="molecule type" value="Genomic_DNA"/>
</dbReference>
<evidence type="ECO:0000256" key="2">
    <source>
        <dbReference type="ARBA" id="ARBA00006875"/>
    </source>
</evidence>
<keyword evidence="7" id="KW-0206">Cytoskeleton</keyword>
<dbReference type="PANTHER" id="PTHR14517:SF11">
    <property type="entry name" value="RIB43A-LIKE WITH COILED-COILS PROTEIN 1"/>
    <property type="match status" value="1"/>
</dbReference>
<keyword evidence="13" id="KW-1185">Reference proteome</keyword>
<evidence type="ECO:0000256" key="6">
    <source>
        <dbReference type="ARBA" id="ARBA00023069"/>
    </source>
</evidence>
<accession>A0AAV4XPF8</accession>
<dbReference type="Proteomes" id="UP001054945">
    <property type="component" value="Unassembled WGS sequence"/>
</dbReference>
<comment type="subcellular location">
    <subcellularLocation>
        <location evidence="1">Cytoplasm</location>
        <location evidence="1">Cytoskeleton</location>
        <location evidence="1">Flagellum axoneme</location>
    </subcellularLocation>
</comment>
<comment type="subunit">
    <text evidence="10">Microtubule inner protein component of sperm flagellar doublet microtubules.</text>
</comment>
<evidence type="ECO:0000256" key="1">
    <source>
        <dbReference type="ARBA" id="ARBA00004611"/>
    </source>
</evidence>
<sequence>MDNQRRIFEEQRKKRIFNAKQRQIGLDIKTLNQQVYENHLHRTRVAEKERNLAEKAKNYNSMAILINQQREKEIREQCKDIDVFRLTVQKPEYSRDFDLFDPNQKKTEQPARVSDDAYCPISEFKERDSYALQSSISEQNDRKKASIQLGDDNRNLAWQNQENKRFQKFKDETEGRKHIEYHYYGDMLTENPDVAKHPYQSHRILPDRWKGMSKIQLEEYYRSRVNQMQENQIKRGQVRQKEEVWKEFFRNQQTVMQRLNNAEEREKREFCKQLELENQQLAKQQKEYQEYFNKIINCNIPSEKYFNQFNTSSR</sequence>
<evidence type="ECO:0000256" key="11">
    <source>
        <dbReference type="SAM" id="Coils"/>
    </source>
</evidence>
<dbReference type="PANTHER" id="PTHR14517">
    <property type="entry name" value="RIB43A-RELATED"/>
    <property type="match status" value="1"/>
</dbReference>
<evidence type="ECO:0000313" key="13">
    <source>
        <dbReference type="Proteomes" id="UP001054945"/>
    </source>
</evidence>
<comment type="caution">
    <text evidence="12">The sequence shown here is derived from an EMBL/GenBank/DDBJ whole genome shotgun (WGS) entry which is preliminary data.</text>
</comment>
<evidence type="ECO:0000256" key="7">
    <source>
        <dbReference type="ARBA" id="ARBA00023212"/>
    </source>
</evidence>
<dbReference type="Pfam" id="PF05914">
    <property type="entry name" value="RIB43A"/>
    <property type="match status" value="2"/>
</dbReference>
<evidence type="ECO:0000256" key="5">
    <source>
        <dbReference type="ARBA" id="ARBA00023054"/>
    </source>
</evidence>
<keyword evidence="6" id="KW-0969">Cilium</keyword>
<evidence type="ECO:0000313" key="12">
    <source>
        <dbReference type="EMBL" id="GIY95866.1"/>
    </source>
</evidence>
<gene>
    <name evidence="12" type="primary">RIBC2_0</name>
    <name evidence="12" type="ORF">CEXT_219221</name>
</gene>
<evidence type="ECO:0000256" key="8">
    <source>
        <dbReference type="ARBA" id="ARBA00023273"/>
    </source>
</evidence>